<dbReference type="InterPro" id="IPR003801">
    <property type="entry name" value="GTP_cyclohydrolase_FolE2/MptA"/>
</dbReference>
<reference evidence="2 3" key="1">
    <citation type="submission" date="2016-12" db="EMBL/GenBank/DDBJ databases">
        <authorList>
            <person name="Song W.-J."/>
            <person name="Kurnit D.M."/>
        </authorList>
    </citation>
    <scope>NUCLEOTIDE SEQUENCE [LARGE SCALE GENOMIC DNA]</scope>
    <source>
        <strain evidence="2 3">DSM 18488</strain>
    </source>
</reference>
<dbReference type="Pfam" id="PF02649">
    <property type="entry name" value="GCHY-1"/>
    <property type="match status" value="1"/>
</dbReference>
<gene>
    <name evidence="2" type="ORF">SAMN02745220_01155</name>
</gene>
<sequence>MEEMKDIQSSIDHRRINIKKVGVKTVSYPVTVLDKAKSRQNTIATVNMYVNLPHHFKGTHMSRFVEILNQFHGAIDLQNFQQILQEMKDRLDAEASHMEIEFPYFLSNGGFGETLNIRQYTCVMCGSLNSSPDLELRIKVPISLPINRTLQNSLPRSMGNWGHARVAVRFNTFMWIEDLITEIEKCIDGEILALASAEQKMLSVESVTRSIGTCLSDLKEIKNYSVRVENLCDDYSTFAMLES</sequence>
<dbReference type="PANTHER" id="PTHR36445">
    <property type="entry name" value="GTP CYCLOHYDROLASE MPTA"/>
    <property type="match status" value="1"/>
</dbReference>
<dbReference type="Proteomes" id="UP000184603">
    <property type="component" value="Unassembled WGS sequence"/>
</dbReference>
<dbReference type="GO" id="GO:0003934">
    <property type="term" value="F:GTP cyclohydrolase I activity"/>
    <property type="evidence" value="ECO:0007669"/>
    <property type="project" value="InterPro"/>
</dbReference>
<dbReference type="PANTHER" id="PTHR36445:SF1">
    <property type="entry name" value="GTP CYCLOHYDROLASE MPTA"/>
    <property type="match status" value="1"/>
</dbReference>
<evidence type="ECO:0000256" key="1">
    <source>
        <dbReference type="ARBA" id="ARBA00022801"/>
    </source>
</evidence>
<proteinExistence type="predicted"/>
<name>A0A1M7Y1S9_9BACT</name>
<dbReference type="STRING" id="1121416.SAMN02745220_01155"/>
<evidence type="ECO:0000313" key="2">
    <source>
        <dbReference type="EMBL" id="SHO45626.1"/>
    </source>
</evidence>
<accession>A0A1M7Y1S9</accession>
<organism evidence="2 3">
    <name type="scientific">Desulfopila aestuarii DSM 18488</name>
    <dbReference type="NCBI Taxonomy" id="1121416"/>
    <lineage>
        <taxon>Bacteria</taxon>
        <taxon>Pseudomonadati</taxon>
        <taxon>Thermodesulfobacteriota</taxon>
        <taxon>Desulfobulbia</taxon>
        <taxon>Desulfobulbales</taxon>
        <taxon>Desulfocapsaceae</taxon>
        <taxon>Desulfopila</taxon>
    </lineage>
</organism>
<dbReference type="EMBL" id="FRFE01000004">
    <property type="protein sequence ID" value="SHO45626.1"/>
    <property type="molecule type" value="Genomic_DNA"/>
</dbReference>
<dbReference type="Gene3D" id="3.10.270.10">
    <property type="entry name" value="Urate Oxidase"/>
    <property type="match status" value="1"/>
</dbReference>
<evidence type="ECO:0000313" key="3">
    <source>
        <dbReference type="Proteomes" id="UP000184603"/>
    </source>
</evidence>
<protein>
    <submittedName>
        <fullName evidence="2">GTP cyclohydrolase I</fullName>
    </submittedName>
</protein>
<keyword evidence="1 2" id="KW-0378">Hydrolase</keyword>
<dbReference type="AlphaFoldDB" id="A0A1M7Y1S9"/>
<keyword evidence="3" id="KW-1185">Reference proteome</keyword>